<name>A0A6V7GZ97_9HYME</name>
<dbReference type="AlphaFoldDB" id="A0A6V7GZ97"/>
<evidence type="ECO:0000313" key="2">
    <source>
        <dbReference type="EMBL" id="CAD1471607.1"/>
    </source>
</evidence>
<keyword evidence="1" id="KW-1133">Transmembrane helix</keyword>
<dbReference type="PANTHER" id="PTHR14256">
    <property type="entry name" value="NADH-UBIQUINONE OXIDOREDUCTASE MLRQ SUBUNIT"/>
    <property type="match status" value="1"/>
</dbReference>
<dbReference type="PANTHER" id="PTHR14256:SF1">
    <property type="entry name" value="GEO09626P1"/>
    <property type="match status" value="1"/>
</dbReference>
<keyword evidence="3" id="KW-1185">Reference proteome</keyword>
<protein>
    <recommendedName>
        <fullName evidence="4">NADH dehydrogenase [ubiquinone] 1 alpha subcomplex subunit 4</fullName>
    </recommendedName>
</protein>
<keyword evidence="1" id="KW-0812">Transmembrane</keyword>
<dbReference type="InterPro" id="IPR010530">
    <property type="entry name" value="B12D"/>
</dbReference>
<dbReference type="Pfam" id="PF06522">
    <property type="entry name" value="B12D"/>
    <property type="match status" value="1"/>
</dbReference>
<accession>A0A6V7GZ97</accession>
<comment type="caution">
    <text evidence="2">The sequence shown here is derived from an EMBL/GenBank/DDBJ whole genome shotgun (WGS) entry which is preliminary data.</text>
</comment>
<organism evidence="2 3">
    <name type="scientific">Heterotrigona itama</name>
    <dbReference type="NCBI Taxonomy" id="395501"/>
    <lineage>
        <taxon>Eukaryota</taxon>
        <taxon>Metazoa</taxon>
        <taxon>Ecdysozoa</taxon>
        <taxon>Arthropoda</taxon>
        <taxon>Hexapoda</taxon>
        <taxon>Insecta</taxon>
        <taxon>Pterygota</taxon>
        <taxon>Neoptera</taxon>
        <taxon>Endopterygota</taxon>
        <taxon>Hymenoptera</taxon>
        <taxon>Apocrita</taxon>
        <taxon>Aculeata</taxon>
        <taxon>Apoidea</taxon>
        <taxon>Anthophila</taxon>
        <taxon>Apidae</taxon>
        <taxon>Heterotrigona</taxon>
    </lineage>
</organism>
<evidence type="ECO:0008006" key="4">
    <source>
        <dbReference type="Google" id="ProtNLM"/>
    </source>
</evidence>
<reference evidence="2" key="1">
    <citation type="submission" date="2020-07" db="EMBL/GenBank/DDBJ databases">
        <authorList>
            <person name="Nazaruddin N."/>
        </authorList>
    </citation>
    <scope>NUCLEOTIDE SEQUENCE</scope>
</reference>
<feature type="non-terminal residue" evidence="2">
    <location>
        <position position="49"/>
    </location>
</feature>
<gene>
    <name evidence="2" type="ORF">MHI_LOCUS245374</name>
</gene>
<evidence type="ECO:0000313" key="3">
    <source>
        <dbReference type="Proteomes" id="UP000752696"/>
    </source>
</evidence>
<dbReference type="Proteomes" id="UP000752696">
    <property type="component" value="Unassembled WGS sequence"/>
</dbReference>
<feature type="non-terminal residue" evidence="2">
    <location>
        <position position="1"/>
    </location>
</feature>
<keyword evidence="1" id="KW-0472">Membrane</keyword>
<proteinExistence type="predicted"/>
<dbReference type="EMBL" id="CAJDYZ010004575">
    <property type="protein sequence ID" value="CAD1471607.1"/>
    <property type="molecule type" value="Genomic_DNA"/>
</dbReference>
<sequence length="49" mass="5530">LAPLFLAIGLGGLGAAGYLLRLALRSPDVTWNSRRNPEPWNEYKNKEYK</sequence>
<evidence type="ECO:0000256" key="1">
    <source>
        <dbReference type="SAM" id="Phobius"/>
    </source>
</evidence>
<feature type="transmembrane region" description="Helical" evidence="1">
    <location>
        <begin position="6"/>
        <end position="24"/>
    </location>
</feature>